<feature type="compositionally biased region" description="Acidic residues" evidence="1">
    <location>
        <begin position="149"/>
        <end position="160"/>
    </location>
</feature>
<feature type="compositionally biased region" description="Low complexity" evidence="1">
    <location>
        <begin position="179"/>
        <end position="201"/>
    </location>
</feature>
<feature type="compositionally biased region" description="Polar residues" evidence="1">
    <location>
        <begin position="79"/>
        <end position="98"/>
    </location>
</feature>
<reference evidence="2" key="1">
    <citation type="submission" date="2024-06" db="EMBL/GenBank/DDBJ databases">
        <authorList>
            <consortium name="consrtm"/>
            <person name="Uemura M."/>
            <person name="Terahara T."/>
        </authorList>
    </citation>
    <scope>NUCLEOTIDE SEQUENCE</scope>
    <source>
        <strain evidence="2">KM77-8</strain>
    </source>
</reference>
<accession>A0AAT9HDG1</accession>
<dbReference type="AlphaFoldDB" id="A0AAT9HDG1"/>
<sequence>MLGDPGDVASLSSFPGHDTTGGNVTPYGPPGTTGAARPSYATPPPVPNAYGGNAYRNSYADGADTDSVFSALNPPATRTPGTDGTDTSPAVNRPSTVGSDVPESHRSVRTGAAQPPAFDETPFSSPAPSGIQTGTSSDPGSPDSLDMIMDWEEAQDAQESTEERYDRLLTDVLGPAIPTSPSTPRSTTPCPTSTSSGSPSPRCATARSTWTP</sequence>
<reference evidence="2" key="2">
    <citation type="submission" date="2024-07" db="EMBL/GenBank/DDBJ databases">
        <title>Streptomyces haneummycinica sp. nov., a new antibiotic-producing actinobacterium isolated from marine sediment.</title>
        <authorList>
            <person name="Uemura M."/>
            <person name="Hamada M."/>
            <person name="Hirano S."/>
            <person name="Kobayashi K."/>
            <person name="Ohshiro T."/>
            <person name="Kobayashi T."/>
            <person name="Terahara T."/>
        </authorList>
    </citation>
    <scope>NUCLEOTIDE SEQUENCE</scope>
    <source>
        <strain evidence="2">KM77-8</strain>
    </source>
</reference>
<evidence type="ECO:0000313" key="2">
    <source>
        <dbReference type="EMBL" id="BFO15484.1"/>
    </source>
</evidence>
<dbReference type="EMBL" id="AP035768">
    <property type="protein sequence ID" value="BFO15484.1"/>
    <property type="molecule type" value="Genomic_DNA"/>
</dbReference>
<protein>
    <submittedName>
        <fullName evidence="2">Uncharacterized protein</fullName>
    </submittedName>
</protein>
<feature type="compositionally biased region" description="Polar residues" evidence="1">
    <location>
        <begin position="122"/>
        <end position="139"/>
    </location>
</feature>
<gene>
    <name evidence="2" type="ORF">SHKM778_18720</name>
</gene>
<feature type="region of interest" description="Disordered" evidence="1">
    <location>
        <begin position="1"/>
        <end position="212"/>
    </location>
</feature>
<name>A0AAT9HDG1_9ACTN</name>
<evidence type="ECO:0000256" key="1">
    <source>
        <dbReference type="SAM" id="MobiDB-lite"/>
    </source>
</evidence>
<proteinExistence type="predicted"/>
<organism evidence="2">
    <name type="scientific">Streptomyces haneummycinicus</name>
    <dbReference type="NCBI Taxonomy" id="3074435"/>
    <lineage>
        <taxon>Bacteria</taxon>
        <taxon>Bacillati</taxon>
        <taxon>Actinomycetota</taxon>
        <taxon>Actinomycetes</taxon>
        <taxon>Kitasatosporales</taxon>
        <taxon>Streptomycetaceae</taxon>
        <taxon>Streptomyces</taxon>
    </lineage>
</organism>